<accession>A0A840RA06</accession>
<comment type="caution">
    <text evidence="1">The sequence shown here is derived from an EMBL/GenBank/DDBJ whole genome shotgun (WGS) entry which is preliminary data.</text>
</comment>
<dbReference type="Proteomes" id="UP000543030">
    <property type="component" value="Unassembled WGS sequence"/>
</dbReference>
<dbReference type="GO" id="GO:0050308">
    <property type="term" value="F:sugar-phosphatase activity"/>
    <property type="evidence" value="ECO:0007669"/>
    <property type="project" value="UniProtKB-EC"/>
</dbReference>
<dbReference type="PANTHER" id="PTHR43481:SF4">
    <property type="entry name" value="GLYCEROL-1-PHOSPHATE PHOSPHOHYDROLASE 1-RELATED"/>
    <property type="match status" value="1"/>
</dbReference>
<evidence type="ECO:0000313" key="1">
    <source>
        <dbReference type="EMBL" id="MBB5190219.1"/>
    </source>
</evidence>
<protein>
    <submittedName>
        <fullName evidence="1">Sugar-phosphatase</fullName>
        <ecNumber evidence="1">3.1.3.23</ecNumber>
    </submittedName>
</protein>
<dbReference type="SUPFAM" id="SSF56784">
    <property type="entry name" value="HAD-like"/>
    <property type="match status" value="1"/>
</dbReference>
<dbReference type="RefSeq" id="WP_184098098.1">
    <property type="nucleotide sequence ID" value="NZ_JACHHN010000002.1"/>
</dbReference>
<keyword evidence="1" id="KW-0378">Hydrolase</keyword>
<dbReference type="InterPro" id="IPR036412">
    <property type="entry name" value="HAD-like_sf"/>
</dbReference>
<dbReference type="InterPro" id="IPR006439">
    <property type="entry name" value="HAD-SF_hydro_IA"/>
</dbReference>
<dbReference type="Pfam" id="PF00702">
    <property type="entry name" value="Hydrolase"/>
    <property type="match status" value="1"/>
</dbReference>
<name>A0A840RA06_9NEIS</name>
<dbReference type="Gene3D" id="1.10.150.240">
    <property type="entry name" value="Putative phosphatase, domain 2"/>
    <property type="match status" value="1"/>
</dbReference>
<organism evidence="1 2">
    <name type="scientific">Silvimonas terrae</name>
    <dbReference type="NCBI Taxonomy" id="300266"/>
    <lineage>
        <taxon>Bacteria</taxon>
        <taxon>Pseudomonadati</taxon>
        <taxon>Pseudomonadota</taxon>
        <taxon>Betaproteobacteria</taxon>
        <taxon>Neisseriales</taxon>
        <taxon>Chitinibacteraceae</taxon>
        <taxon>Silvimonas</taxon>
    </lineage>
</organism>
<proteinExistence type="predicted"/>
<dbReference type="InterPro" id="IPR023198">
    <property type="entry name" value="PGP-like_dom2"/>
</dbReference>
<dbReference type="EC" id="3.1.3.23" evidence="1"/>
<dbReference type="SFLD" id="SFLDS00003">
    <property type="entry name" value="Haloacid_Dehalogenase"/>
    <property type="match status" value="1"/>
</dbReference>
<dbReference type="AlphaFoldDB" id="A0A840RA06"/>
<gene>
    <name evidence="1" type="ORF">HNQ50_000941</name>
</gene>
<reference evidence="1 2" key="1">
    <citation type="submission" date="2020-08" db="EMBL/GenBank/DDBJ databases">
        <title>Genomic Encyclopedia of Type Strains, Phase IV (KMG-IV): sequencing the most valuable type-strain genomes for metagenomic binning, comparative biology and taxonomic classification.</title>
        <authorList>
            <person name="Goeker M."/>
        </authorList>
    </citation>
    <scope>NUCLEOTIDE SEQUENCE [LARGE SCALE GENOMIC DNA]</scope>
    <source>
        <strain evidence="1 2">DSM 18233</strain>
    </source>
</reference>
<dbReference type="Gene3D" id="3.40.50.1000">
    <property type="entry name" value="HAD superfamily/HAD-like"/>
    <property type="match status" value="1"/>
</dbReference>
<sequence length="218" mass="23271">MSWQMQCEGFLFDMDGTLVDSTILIERIWYGWAVKNGIDFDHLMQYVHGRRGVETIQIVAPHMDAQAEVVALLEQELREMDAITPIPGAAAFLASLPADRWAVVTSASRAIATAKLQAAGLPVPALMVSSDDVQSGKPHPEPYLKGAALLGLAPERCVAFEDAEAGIRSAHAAGMNVVAILHASGHEPTGLAGAKVAHYEELTLRPGDGAALILEQRA</sequence>
<dbReference type="SFLD" id="SFLDG01135">
    <property type="entry name" value="C1.5.6:_HAD__Beta-PGM__Phospha"/>
    <property type="match status" value="1"/>
</dbReference>
<keyword evidence="2" id="KW-1185">Reference proteome</keyword>
<dbReference type="InterPro" id="IPR051806">
    <property type="entry name" value="HAD-like_SPP"/>
</dbReference>
<evidence type="ECO:0000313" key="2">
    <source>
        <dbReference type="Proteomes" id="UP000543030"/>
    </source>
</evidence>
<dbReference type="SFLD" id="SFLDG01129">
    <property type="entry name" value="C1.5:_HAD__Beta-PGM__Phosphata"/>
    <property type="match status" value="1"/>
</dbReference>
<dbReference type="NCBIfam" id="TIGR01509">
    <property type="entry name" value="HAD-SF-IA-v3"/>
    <property type="match status" value="1"/>
</dbReference>
<dbReference type="InterPro" id="IPR023214">
    <property type="entry name" value="HAD_sf"/>
</dbReference>
<dbReference type="EMBL" id="JACHHN010000002">
    <property type="protein sequence ID" value="MBB5190219.1"/>
    <property type="molecule type" value="Genomic_DNA"/>
</dbReference>
<dbReference type="PANTHER" id="PTHR43481">
    <property type="entry name" value="FRUCTOSE-1-PHOSPHATE PHOSPHATASE"/>
    <property type="match status" value="1"/>
</dbReference>